<dbReference type="EMBL" id="LC554899">
    <property type="protein sequence ID" value="BCI56224.1"/>
    <property type="molecule type" value="Genomic_DNA"/>
</dbReference>
<organism evidence="1">
    <name type="scientific">Pasteurella multocida</name>
    <dbReference type="NCBI Taxonomy" id="747"/>
    <lineage>
        <taxon>Bacteria</taxon>
        <taxon>Pseudomonadati</taxon>
        <taxon>Pseudomonadota</taxon>
        <taxon>Gammaproteobacteria</taxon>
        <taxon>Pasteurellales</taxon>
        <taxon>Pasteurellaceae</taxon>
        <taxon>Pasteurella</taxon>
    </lineage>
</organism>
<dbReference type="AlphaFoldDB" id="A0A7G1HP22"/>
<keyword evidence="1" id="KW-0614">Plasmid</keyword>
<evidence type="ECO:0000313" key="1">
    <source>
        <dbReference type="EMBL" id="BCI56224.1"/>
    </source>
</evidence>
<geneLocation type="plasmid" evidence="1">
    <name>pMN1</name>
</geneLocation>
<protein>
    <submittedName>
        <fullName evidence="1">Uncharacterized protein</fullName>
    </submittedName>
</protein>
<accession>A0A7G1HP22</accession>
<reference evidence="1" key="1">
    <citation type="submission" date="2020-06" db="EMBL/GenBank/DDBJ databases">
        <title>Characterization of multiresistant Pasteurella multocida isolate from swine.</title>
        <authorList>
            <person name="Suei M."/>
            <person name="Nakakohis M."/>
            <person name="Usui M."/>
            <person name="Murata R."/>
            <person name="Uchida I."/>
        </authorList>
    </citation>
    <scope>NUCLEOTIDE SEQUENCE</scope>
    <source>
        <strain evidence="1">RU2703</strain>
        <plasmid evidence="1">pMN1</plasmid>
    </source>
</reference>
<sequence length="59" mass="7171">MHLNLKKFIFFMCLFFLFIVKKIENRFLFSFDEKIIKKTLKISRATVIRRLREAEGATE</sequence>
<name>A0A7G1HP22_PASMD</name>
<proteinExistence type="predicted"/>